<keyword evidence="3" id="KW-1185">Reference proteome</keyword>
<accession>A0A517TBY2</accession>
<dbReference type="KEGG" id="chya:V22_31360"/>
<proteinExistence type="predicted"/>
<dbReference type="AlphaFoldDB" id="A0A517TBY2"/>
<dbReference type="EMBL" id="CP036316">
    <property type="protein sequence ID" value="QDT65874.1"/>
    <property type="molecule type" value="Genomic_DNA"/>
</dbReference>
<evidence type="ECO:0000256" key="1">
    <source>
        <dbReference type="SAM" id="MobiDB-lite"/>
    </source>
</evidence>
<evidence type="ECO:0000313" key="2">
    <source>
        <dbReference type="EMBL" id="QDT65874.1"/>
    </source>
</evidence>
<evidence type="ECO:0000313" key="3">
    <source>
        <dbReference type="Proteomes" id="UP000319976"/>
    </source>
</evidence>
<organism evidence="2 3">
    <name type="scientific">Calycomorphotria hydatis</name>
    <dbReference type="NCBI Taxonomy" id="2528027"/>
    <lineage>
        <taxon>Bacteria</taxon>
        <taxon>Pseudomonadati</taxon>
        <taxon>Planctomycetota</taxon>
        <taxon>Planctomycetia</taxon>
        <taxon>Planctomycetales</taxon>
        <taxon>Planctomycetaceae</taxon>
        <taxon>Calycomorphotria</taxon>
    </lineage>
</organism>
<name>A0A517TBY2_9PLAN</name>
<feature type="region of interest" description="Disordered" evidence="1">
    <location>
        <begin position="75"/>
        <end position="96"/>
    </location>
</feature>
<sequence length="194" mass="21685">MSDLRNALKEIGTCPDFRMNSLKSAIAAFAFACMGSWLCCELNDTFADQYHRESPRTSKIVGNLVASFVHGDEKSTVEDKSSSRMNSDFAPVQPPPLAPSLNPEYAKFLERHELPHRERRPVEAPRPQAVIFSEETTSSVDFAKAGIRGPFRQAQNLSEEEFYMDDRVATIIHSFGWSAEALEFTSPPETPPSN</sequence>
<dbReference type="RefSeq" id="WP_145264521.1">
    <property type="nucleotide sequence ID" value="NZ_CP036316.1"/>
</dbReference>
<gene>
    <name evidence="2" type="ORF">V22_31360</name>
</gene>
<protein>
    <submittedName>
        <fullName evidence="2">Uncharacterized protein</fullName>
    </submittedName>
</protein>
<dbReference type="Proteomes" id="UP000319976">
    <property type="component" value="Chromosome"/>
</dbReference>
<reference evidence="2 3" key="1">
    <citation type="submission" date="2019-02" db="EMBL/GenBank/DDBJ databases">
        <title>Deep-cultivation of Planctomycetes and their phenomic and genomic characterization uncovers novel biology.</title>
        <authorList>
            <person name="Wiegand S."/>
            <person name="Jogler M."/>
            <person name="Boedeker C."/>
            <person name="Pinto D."/>
            <person name="Vollmers J."/>
            <person name="Rivas-Marin E."/>
            <person name="Kohn T."/>
            <person name="Peeters S.H."/>
            <person name="Heuer A."/>
            <person name="Rast P."/>
            <person name="Oberbeckmann S."/>
            <person name="Bunk B."/>
            <person name="Jeske O."/>
            <person name="Meyerdierks A."/>
            <person name="Storesund J.E."/>
            <person name="Kallscheuer N."/>
            <person name="Luecker S."/>
            <person name="Lage O.M."/>
            <person name="Pohl T."/>
            <person name="Merkel B.J."/>
            <person name="Hornburger P."/>
            <person name="Mueller R.-W."/>
            <person name="Bruemmer F."/>
            <person name="Labrenz M."/>
            <person name="Spormann A.M."/>
            <person name="Op den Camp H."/>
            <person name="Overmann J."/>
            <person name="Amann R."/>
            <person name="Jetten M.S.M."/>
            <person name="Mascher T."/>
            <person name="Medema M.H."/>
            <person name="Devos D.P."/>
            <person name="Kaster A.-K."/>
            <person name="Ovreas L."/>
            <person name="Rohde M."/>
            <person name="Galperin M.Y."/>
            <person name="Jogler C."/>
        </authorList>
    </citation>
    <scope>NUCLEOTIDE SEQUENCE [LARGE SCALE GENOMIC DNA]</scope>
    <source>
        <strain evidence="2 3">V22</strain>
    </source>
</reference>